<organism evidence="1 2">
    <name type="scientific">Datura stramonium</name>
    <name type="common">Jimsonweed</name>
    <name type="synonym">Common thornapple</name>
    <dbReference type="NCBI Taxonomy" id="4076"/>
    <lineage>
        <taxon>Eukaryota</taxon>
        <taxon>Viridiplantae</taxon>
        <taxon>Streptophyta</taxon>
        <taxon>Embryophyta</taxon>
        <taxon>Tracheophyta</taxon>
        <taxon>Spermatophyta</taxon>
        <taxon>Magnoliopsida</taxon>
        <taxon>eudicotyledons</taxon>
        <taxon>Gunneridae</taxon>
        <taxon>Pentapetalae</taxon>
        <taxon>asterids</taxon>
        <taxon>lamiids</taxon>
        <taxon>Solanales</taxon>
        <taxon>Solanaceae</taxon>
        <taxon>Solanoideae</taxon>
        <taxon>Datureae</taxon>
        <taxon>Datura</taxon>
    </lineage>
</organism>
<accession>A0ABS8RJS7</accession>
<gene>
    <name evidence="1" type="ORF">HAX54_022395</name>
</gene>
<reference evidence="1 2" key="1">
    <citation type="journal article" date="2021" name="BMC Genomics">
        <title>Datura genome reveals duplications of psychoactive alkaloid biosynthetic genes and high mutation rate following tissue culture.</title>
        <authorList>
            <person name="Rajewski A."/>
            <person name="Carter-House D."/>
            <person name="Stajich J."/>
            <person name="Litt A."/>
        </authorList>
    </citation>
    <scope>NUCLEOTIDE SEQUENCE [LARGE SCALE GENOMIC DNA]</scope>
    <source>
        <strain evidence="1">AR-01</strain>
    </source>
</reference>
<proteinExistence type="predicted"/>
<name>A0ABS8RJS7_DATST</name>
<dbReference type="EMBL" id="JACEIK010000027">
    <property type="protein sequence ID" value="MCD7447047.1"/>
    <property type="molecule type" value="Genomic_DNA"/>
</dbReference>
<evidence type="ECO:0000313" key="2">
    <source>
        <dbReference type="Proteomes" id="UP000823775"/>
    </source>
</evidence>
<evidence type="ECO:0000313" key="1">
    <source>
        <dbReference type="EMBL" id="MCD7447047.1"/>
    </source>
</evidence>
<keyword evidence="2" id="KW-1185">Reference proteome</keyword>
<dbReference type="Proteomes" id="UP000823775">
    <property type="component" value="Unassembled WGS sequence"/>
</dbReference>
<comment type="caution">
    <text evidence="1">The sequence shown here is derived from an EMBL/GenBank/DDBJ whole genome shotgun (WGS) entry which is preliminary data.</text>
</comment>
<protein>
    <submittedName>
        <fullName evidence="1">Uncharacterized protein</fullName>
    </submittedName>
</protein>
<sequence length="110" mass="12236">MRRSSGFLFQKPAGGLEARLVSINAISSGFVRIEAILGDRKAAIIVPEESYNKGWGDSCEDTKVLGKIRRSEVSSCCRRREIVRGSSKNFSMTSNQCSWNREETMQGGEE</sequence>